<dbReference type="Pfam" id="PF12808">
    <property type="entry name" value="Mto2_bdg"/>
    <property type="match status" value="1"/>
</dbReference>
<keyword evidence="11" id="KW-1185">Reference proteome</keyword>
<reference evidence="10 11" key="1">
    <citation type="submission" date="2020-08" db="EMBL/GenBank/DDBJ databases">
        <title>Sequencing the genomes of 1000 actinobacteria strains.</title>
        <authorList>
            <person name="Klenk H.-P."/>
        </authorList>
    </citation>
    <scope>NUCLEOTIDE SEQUENCE [LARGE SCALE GENOMIC DNA]</scope>
    <source>
        <strain evidence="10 11">DSM 46659</strain>
    </source>
</reference>
<dbReference type="InterPro" id="IPR042175">
    <property type="entry name" value="Cell/Rod_MreC_2"/>
</dbReference>
<dbReference type="PIRSF" id="PIRSF038471">
    <property type="entry name" value="MreC"/>
    <property type="match status" value="1"/>
</dbReference>
<feature type="coiled-coil region" evidence="6">
    <location>
        <begin position="68"/>
        <end position="95"/>
    </location>
</feature>
<evidence type="ECO:0000256" key="7">
    <source>
        <dbReference type="SAM" id="MobiDB-lite"/>
    </source>
</evidence>
<evidence type="ECO:0000256" key="4">
    <source>
        <dbReference type="ARBA" id="ARBA00032089"/>
    </source>
</evidence>
<feature type="compositionally biased region" description="Basic and acidic residues" evidence="7">
    <location>
        <begin position="292"/>
        <end position="301"/>
    </location>
</feature>
<evidence type="ECO:0000256" key="5">
    <source>
        <dbReference type="PIRNR" id="PIRNR038471"/>
    </source>
</evidence>
<dbReference type="Pfam" id="PF04085">
    <property type="entry name" value="MreC"/>
    <property type="match status" value="1"/>
</dbReference>
<dbReference type="AlphaFoldDB" id="A0A7X0D580"/>
<protein>
    <recommendedName>
        <fullName evidence="2 5">Cell shape-determining protein MreC</fullName>
    </recommendedName>
    <alternativeName>
        <fullName evidence="4 5">Cell shape protein MreC</fullName>
    </alternativeName>
</protein>
<accession>A0A7X0D580</accession>
<dbReference type="InterPro" id="IPR007221">
    <property type="entry name" value="MreC"/>
</dbReference>
<sequence length="317" mass="32294">MGRGTSRSRLALLLAIALALIILDSKNSDNPVTAAARAAGDAAFSPVAAGVSAVARPVKGAYAALTAAPGARERIAELEAENRELAAALEDRSRDEGRAGELERLLGLSGLGGYEIVPAQAVTRVTSRGLSSTVTIDAGTRDGVHADMTVLNGDGLVGRVTRAEADTATVLLITDASSAVGARLEGSERIGVAEGGSRTIGDSVPLRFELMDADAQVREGDRIVTLGSHDGMPFVPGVPIGTVAKVRDTPGALSRVAEVDPAADIGALDIVGVVVAGPERDPRDSVLPPAPEQRRVTDARAGRAARVPGAVGSGEVR</sequence>
<dbReference type="Gene3D" id="2.40.10.340">
    <property type="entry name" value="Rod shape-determining protein MreC, domain 1"/>
    <property type="match status" value="1"/>
</dbReference>
<dbReference type="GO" id="GO:0005886">
    <property type="term" value="C:plasma membrane"/>
    <property type="evidence" value="ECO:0007669"/>
    <property type="project" value="TreeGrafter"/>
</dbReference>
<comment type="function">
    <text evidence="5">Involved in formation and maintenance of cell shape.</text>
</comment>
<name>A0A7X0D580_9ACTN</name>
<feature type="domain" description="Rod shape-determining protein MreC beta-barrel core" evidence="8">
    <location>
        <begin position="124"/>
        <end position="274"/>
    </location>
</feature>
<dbReference type="PANTHER" id="PTHR34138:SF1">
    <property type="entry name" value="CELL SHAPE-DETERMINING PROTEIN MREC"/>
    <property type="match status" value="1"/>
</dbReference>
<dbReference type="Gene3D" id="2.40.10.350">
    <property type="entry name" value="Rod shape-determining protein MreC, domain 2"/>
    <property type="match status" value="1"/>
</dbReference>
<evidence type="ECO:0000259" key="8">
    <source>
        <dbReference type="Pfam" id="PF04085"/>
    </source>
</evidence>
<evidence type="ECO:0000313" key="10">
    <source>
        <dbReference type="EMBL" id="MBB6170854.1"/>
    </source>
</evidence>
<organism evidence="10 11">
    <name type="scientific">Nocardiopsis mwathae</name>
    <dbReference type="NCBI Taxonomy" id="1472723"/>
    <lineage>
        <taxon>Bacteria</taxon>
        <taxon>Bacillati</taxon>
        <taxon>Actinomycetota</taxon>
        <taxon>Actinomycetes</taxon>
        <taxon>Streptosporangiales</taxon>
        <taxon>Nocardiopsidaceae</taxon>
        <taxon>Nocardiopsis</taxon>
    </lineage>
</organism>
<dbReference type="InterPro" id="IPR055342">
    <property type="entry name" value="MreC_beta-barrel_core"/>
</dbReference>
<gene>
    <name evidence="10" type="ORF">HNR23_000914</name>
</gene>
<dbReference type="InterPro" id="IPR024545">
    <property type="entry name" value="Mto1-like_Mto2p-bd"/>
</dbReference>
<dbReference type="EMBL" id="JACHDS010000001">
    <property type="protein sequence ID" value="MBB6170854.1"/>
    <property type="molecule type" value="Genomic_DNA"/>
</dbReference>
<evidence type="ECO:0000313" key="11">
    <source>
        <dbReference type="Proteomes" id="UP000546642"/>
    </source>
</evidence>
<dbReference type="RefSeq" id="WP_184073815.1">
    <property type="nucleotide sequence ID" value="NZ_JACHDS010000001.1"/>
</dbReference>
<dbReference type="Proteomes" id="UP000546642">
    <property type="component" value="Unassembled WGS sequence"/>
</dbReference>
<proteinExistence type="inferred from homology"/>
<dbReference type="GO" id="GO:0008360">
    <property type="term" value="P:regulation of cell shape"/>
    <property type="evidence" value="ECO:0007669"/>
    <property type="project" value="UniProtKB-KW"/>
</dbReference>
<evidence type="ECO:0000259" key="9">
    <source>
        <dbReference type="Pfam" id="PF12808"/>
    </source>
</evidence>
<evidence type="ECO:0000256" key="2">
    <source>
        <dbReference type="ARBA" id="ARBA00013855"/>
    </source>
</evidence>
<evidence type="ECO:0000256" key="3">
    <source>
        <dbReference type="ARBA" id="ARBA00022960"/>
    </source>
</evidence>
<evidence type="ECO:0000256" key="1">
    <source>
        <dbReference type="ARBA" id="ARBA00009369"/>
    </source>
</evidence>
<feature type="domain" description="Mto1-like Mto2p-binding" evidence="9">
    <location>
        <begin position="64"/>
        <end position="90"/>
    </location>
</feature>
<dbReference type="PANTHER" id="PTHR34138">
    <property type="entry name" value="CELL SHAPE-DETERMINING PROTEIN MREC"/>
    <property type="match status" value="1"/>
</dbReference>
<comment type="similarity">
    <text evidence="1 5">Belongs to the MreC family.</text>
</comment>
<dbReference type="InterPro" id="IPR042177">
    <property type="entry name" value="Cell/Rod_1"/>
</dbReference>
<feature type="region of interest" description="Disordered" evidence="7">
    <location>
        <begin position="279"/>
        <end position="317"/>
    </location>
</feature>
<comment type="caution">
    <text evidence="10">The sequence shown here is derived from an EMBL/GenBank/DDBJ whole genome shotgun (WGS) entry which is preliminary data.</text>
</comment>
<keyword evidence="6" id="KW-0175">Coiled coil</keyword>
<evidence type="ECO:0000256" key="6">
    <source>
        <dbReference type="SAM" id="Coils"/>
    </source>
</evidence>
<keyword evidence="3 5" id="KW-0133">Cell shape</keyword>